<keyword evidence="4" id="KW-1185">Reference proteome</keyword>
<evidence type="ECO:0000313" key="3">
    <source>
        <dbReference type="EMBL" id="KIJ99914.1"/>
    </source>
</evidence>
<organism evidence="3 4">
    <name type="scientific">Laccaria amethystina LaAM-08-1</name>
    <dbReference type="NCBI Taxonomy" id="1095629"/>
    <lineage>
        <taxon>Eukaryota</taxon>
        <taxon>Fungi</taxon>
        <taxon>Dikarya</taxon>
        <taxon>Basidiomycota</taxon>
        <taxon>Agaricomycotina</taxon>
        <taxon>Agaricomycetes</taxon>
        <taxon>Agaricomycetidae</taxon>
        <taxon>Agaricales</taxon>
        <taxon>Agaricineae</taxon>
        <taxon>Hydnangiaceae</taxon>
        <taxon>Laccaria</taxon>
    </lineage>
</organism>
<dbReference type="HOGENOM" id="CLU_652215_0_0_1"/>
<dbReference type="Gene3D" id="3.30.760.10">
    <property type="entry name" value="RNA Cap, Translation Initiation Factor Eif4e"/>
    <property type="match status" value="1"/>
</dbReference>
<name>A0A0C9WPI8_9AGAR</name>
<dbReference type="InterPro" id="IPR023398">
    <property type="entry name" value="TIF_eIF4e-like"/>
</dbReference>
<feature type="region of interest" description="Disordered" evidence="2">
    <location>
        <begin position="1"/>
        <end position="24"/>
    </location>
</feature>
<dbReference type="Proteomes" id="UP000054477">
    <property type="component" value="Unassembled WGS sequence"/>
</dbReference>
<evidence type="ECO:0000256" key="1">
    <source>
        <dbReference type="ARBA" id="ARBA00010568"/>
    </source>
</evidence>
<dbReference type="PANTHER" id="PTHR31977:SF1">
    <property type="entry name" value="UPF0696 PROTEIN C11ORF68"/>
    <property type="match status" value="1"/>
</dbReference>
<dbReference type="EMBL" id="KN838636">
    <property type="protein sequence ID" value="KIJ99914.1"/>
    <property type="molecule type" value="Genomic_DNA"/>
</dbReference>
<evidence type="ECO:0000256" key="2">
    <source>
        <dbReference type="SAM" id="MobiDB-lite"/>
    </source>
</evidence>
<dbReference type="PANTHER" id="PTHR31977">
    <property type="entry name" value="UPF0696 PROTEIN C11ORF68"/>
    <property type="match status" value="1"/>
</dbReference>
<dbReference type="AlphaFoldDB" id="A0A0C9WPI8"/>
<evidence type="ECO:0008006" key="5">
    <source>
        <dbReference type="Google" id="ProtNLM"/>
    </source>
</evidence>
<reference evidence="3 4" key="1">
    <citation type="submission" date="2014-04" db="EMBL/GenBank/DDBJ databases">
        <authorList>
            <consortium name="DOE Joint Genome Institute"/>
            <person name="Kuo A."/>
            <person name="Kohler A."/>
            <person name="Nagy L.G."/>
            <person name="Floudas D."/>
            <person name="Copeland A."/>
            <person name="Barry K.W."/>
            <person name="Cichocki N."/>
            <person name="Veneault-Fourrey C."/>
            <person name="LaButti K."/>
            <person name="Lindquist E.A."/>
            <person name="Lipzen A."/>
            <person name="Lundell T."/>
            <person name="Morin E."/>
            <person name="Murat C."/>
            <person name="Sun H."/>
            <person name="Tunlid A."/>
            <person name="Henrissat B."/>
            <person name="Grigoriev I.V."/>
            <person name="Hibbett D.S."/>
            <person name="Martin F."/>
            <person name="Nordberg H.P."/>
            <person name="Cantor M.N."/>
            <person name="Hua S.X."/>
        </authorList>
    </citation>
    <scope>NUCLEOTIDE SEQUENCE [LARGE SCALE GENOMIC DNA]</scope>
    <source>
        <strain evidence="3 4">LaAM-08-1</strain>
    </source>
</reference>
<dbReference type="SUPFAM" id="SSF55418">
    <property type="entry name" value="eIF4e-like"/>
    <property type="match status" value="1"/>
</dbReference>
<dbReference type="InterPro" id="IPR003615">
    <property type="entry name" value="HNH_nuc"/>
</dbReference>
<accession>A0A0C9WPI8</accession>
<dbReference type="Pfam" id="PF08939">
    <property type="entry name" value="Bles03"/>
    <property type="match status" value="1"/>
</dbReference>
<dbReference type="CDD" id="cd00085">
    <property type="entry name" value="HNHc"/>
    <property type="match status" value="1"/>
</dbReference>
<gene>
    <name evidence="3" type="ORF">K443DRAFT_101385</name>
</gene>
<dbReference type="OrthoDB" id="10067381at2759"/>
<dbReference type="InterPro" id="IPR015034">
    <property type="entry name" value="Bles03"/>
</dbReference>
<protein>
    <recommendedName>
        <fullName evidence="5">HNH nuclease domain-containing protein</fullName>
    </recommendedName>
</protein>
<sequence>MESSGLETPFEQGITHAPDEPPSTHWHLHLSVTRTHGNRTLPVSSPQWKALRAEILLRDDRTCSACGYVSPHANGRSMVIDHADGDASNNDPANLRIHCPPCEAVRHCGFAGLRGWLFVGESTMEQVDIVRKTREMFESTGTVPRAKFVDPSAIPGDVDVLELANMMLETPWEDLPAERRRLKGFFTNHSSHLFHKTMLTGNQDTNDSGGDLGEAPFNESDRRAAEIAAREANLPWISYSKESPRSSQGFLDSYPPSKTSDTEVAWICVYNDRAVKMKDEESLDLDGLSTAWDKICAEGLVTLSQVDKLAEEFNVLSGKWLVFVPTDQVDALWGRIVRATLAGTMGTSAKVSPCDEGNPDYRHVICVYNSDYRSKAEVDKLRNGLRRLGVKERIGYKPDIYTNCRIYVGNSWGISPSRYRS</sequence>
<proteinExistence type="inferred from homology"/>
<evidence type="ECO:0000313" key="4">
    <source>
        <dbReference type="Proteomes" id="UP000054477"/>
    </source>
</evidence>
<reference evidence="4" key="2">
    <citation type="submission" date="2015-01" db="EMBL/GenBank/DDBJ databases">
        <title>Evolutionary Origins and Diversification of the Mycorrhizal Mutualists.</title>
        <authorList>
            <consortium name="DOE Joint Genome Institute"/>
            <consortium name="Mycorrhizal Genomics Consortium"/>
            <person name="Kohler A."/>
            <person name="Kuo A."/>
            <person name="Nagy L.G."/>
            <person name="Floudas D."/>
            <person name="Copeland A."/>
            <person name="Barry K.W."/>
            <person name="Cichocki N."/>
            <person name="Veneault-Fourrey C."/>
            <person name="LaButti K."/>
            <person name="Lindquist E.A."/>
            <person name="Lipzen A."/>
            <person name="Lundell T."/>
            <person name="Morin E."/>
            <person name="Murat C."/>
            <person name="Riley R."/>
            <person name="Ohm R."/>
            <person name="Sun H."/>
            <person name="Tunlid A."/>
            <person name="Henrissat B."/>
            <person name="Grigoriev I.V."/>
            <person name="Hibbett D.S."/>
            <person name="Martin F."/>
        </authorList>
    </citation>
    <scope>NUCLEOTIDE SEQUENCE [LARGE SCALE GENOMIC DNA]</scope>
    <source>
        <strain evidence="4">LaAM-08-1</strain>
    </source>
</reference>
<comment type="similarity">
    <text evidence="1">Belongs to the UPF0696 family.</text>
</comment>